<keyword evidence="1" id="KW-0472">Membrane</keyword>
<dbReference type="RefSeq" id="WP_053923018.1">
    <property type="nucleotide sequence ID" value="NZ_LGKG01000046.1"/>
</dbReference>
<comment type="caution">
    <text evidence="2">The sequence shown here is derived from an EMBL/GenBank/DDBJ whole genome shotgun (WGS) entry which is preliminary data.</text>
</comment>
<dbReference type="PATRIC" id="fig|66876.3.peg.1763"/>
<keyword evidence="1" id="KW-1133">Transmembrane helix</keyword>
<evidence type="ECO:0000313" key="2">
    <source>
        <dbReference type="EMBL" id="KPC65297.1"/>
    </source>
</evidence>
<dbReference type="EMBL" id="LGKG01000046">
    <property type="protein sequence ID" value="KPC65297.1"/>
    <property type="molecule type" value="Genomic_DNA"/>
</dbReference>
<sequence>MTSQHPSSRTFRGNLVLILLGALVAALVVGGVLWARSNTTWIKEKAGGSAWYLTYEGKSVRGEPRATVVRYRHNPDRYKPEKRDERLGSTRLPWSTKVVVNTGAEARVEVTPAGDGIASCRILLDGVRLVAQGRSPGPGKPAVCHVITSRTPEKWPR</sequence>
<organism evidence="2 3">
    <name type="scientific">Streptomyces chattanoogensis</name>
    <dbReference type="NCBI Taxonomy" id="66876"/>
    <lineage>
        <taxon>Bacteria</taxon>
        <taxon>Bacillati</taxon>
        <taxon>Actinomycetota</taxon>
        <taxon>Actinomycetes</taxon>
        <taxon>Kitasatosporales</taxon>
        <taxon>Streptomycetaceae</taxon>
        <taxon>Streptomyces</taxon>
    </lineage>
</organism>
<reference evidence="3" key="1">
    <citation type="submission" date="2015-07" db="EMBL/GenBank/DDBJ databases">
        <authorList>
            <person name="Ju K.-S."/>
            <person name="Doroghazi J.R."/>
            <person name="Metcalf W.W."/>
        </authorList>
    </citation>
    <scope>NUCLEOTIDE SEQUENCE [LARGE SCALE GENOMIC DNA]</scope>
    <source>
        <strain evidence="3">NRRL ISP-5002</strain>
    </source>
</reference>
<name>A0A0N1JZ65_9ACTN</name>
<keyword evidence="3" id="KW-1185">Reference proteome</keyword>
<evidence type="ECO:0000256" key="1">
    <source>
        <dbReference type="SAM" id="Phobius"/>
    </source>
</evidence>
<dbReference type="Proteomes" id="UP000037982">
    <property type="component" value="Unassembled WGS sequence"/>
</dbReference>
<keyword evidence="1" id="KW-0812">Transmembrane</keyword>
<feature type="transmembrane region" description="Helical" evidence="1">
    <location>
        <begin position="15"/>
        <end position="35"/>
    </location>
</feature>
<protein>
    <submittedName>
        <fullName evidence="2">Uncharacterized protein</fullName>
    </submittedName>
</protein>
<gene>
    <name evidence="2" type="ORF">ADL29_08055</name>
</gene>
<proteinExistence type="predicted"/>
<accession>A0A0N1JZ65</accession>
<dbReference type="InterPro" id="IPR038468">
    <property type="entry name" value="MmpS_C"/>
</dbReference>
<dbReference type="Gene3D" id="2.60.40.2880">
    <property type="entry name" value="MmpS1-5, C-terminal soluble domain"/>
    <property type="match status" value="1"/>
</dbReference>
<evidence type="ECO:0000313" key="3">
    <source>
        <dbReference type="Proteomes" id="UP000037982"/>
    </source>
</evidence>
<dbReference type="AlphaFoldDB" id="A0A0N1JZ65"/>